<dbReference type="GO" id="GO:0016787">
    <property type="term" value="F:hydrolase activity"/>
    <property type="evidence" value="ECO:0007669"/>
    <property type="project" value="UniProtKB-KW"/>
</dbReference>
<dbReference type="STRING" id="240176.A8PBJ0"/>
<dbReference type="Proteomes" id="UP000001861">
    <property type="component" value="Unassembled WGS sequence"/>
</dbReference>
<dbReference type="KEGG" id="cci:CC1G_02658"/>
<gene>
    <name evidence="3" type="ORF">CC1G_02658</name>
</gene>
<feature type="domain" description="Alpha/beta hydrolase fold-3" evidence="2">
    <location>
        <begin position="112"/>
        <end position="333"/>
    </location>
</feature>
<dbReference type="AlphaFoldDB" id="A8PBJ0"/>
<evidence type="ECO:0000313" key="4">
    <source>
        <dbReference type="Proteomes" id="UP000001861"/>
    </source>
</evidence>
<organism evidence="3 4">
    <name type="scientific">Coprinopsis cinerea (strain Okayama-7 / 130 / ATCC MYA-4618 / FGSC 9003)</name>
    <name type="common">Inky cap fungus</name>
    <name type="synonym">Hormographiella aspergillata</name>
    <dbReference type="NCBI Taxonomy" id="240176"/>
    <lineage>
        <taxon>Eukaryota</taxon>
        <taxon>Fungi</taxon>
        <taxon>Dikarya</taxon>
        <taxon>Basidiomycota</taxon>
        <taxon>Agaricomycotina</taxon>
        <taxon>Agaricomycetes</taxon>
        <taxon>Agaricomycetidae</taxon>
        <taxon>Agaricales</taxon>
        <taxon>Agaricineae</taxon>
        <taxon>Psathyrellaceae</taxon>
        <taxon>Coprinopsis</taxon>
    </lineage>
</organism>
<evidence type="ECO:0000313" key="3">
    <source>
        <dbReference type="EMBL" id="EAU81642.2"/>
    </source>
</evidence>
<dbReference type="RefSeq" id="XP_001840195.2">
    <property type="nucleotide sequence ID" value="XM_001840143.2"/>
</dbReference>
<proteinExistence type="predicted"/>
<comment type="caution">
    <text evidence="3">The sequence shown here is derived from an EMBL/GenBank/DDBJ whole genome shotgun (WGS) entry which is preliminary data.</text>
</comment>
<dbReference type="FunCoup" id="A8PBJ0">
    <property type="interactions" value="21"/>
</dbReference>
<name>A8PBJ0_COPC7</name>
<dbReference type="PANTHER" id="PTHR48081:SF31">
    <property type="entry name" value="STERYL ACETYL HYDROLASE MUG81-RELATED"/>
    <property type="match status" value="1"/>
</dbReference>
<dbReference type="SUPFAM" id="SSF53474">
    <property type="entry name" value="alpha/beta-Hydrolases"/>
    <property type="match status" value="1"/>
</dbReference>
<dbReference type="Pfam" id="PF07859">
    <property type="entry name" value="Abhydrolase_3"/>
    <property type="match status" value="1"/>
</dbReference>
<dbReference type="OMA" id="GWAMPAD"/>
<sequence length="367" mass="40732">MSQQNAKYGSMTMKESLSLALTGLSLPLYTLLNLPKILLKPSRQGVLRDIVLLLVKFLTRRTSTSQMQVILGNTISTYQKWSKRHGFPILEEELVDGGNLFWLGPKQTNKVIVYVHGGGFYFPVQDCGLNFCHYVRQTLVKSGVNDVGLALLNYSLMPEASFPIQLRQLAVAVDRLLASGVAPRNLYLIGDSAGANTIIQLISNLLHPNDDLAPTVNLKEAIGGIYLMSPLVKFESTKPSFVNPHAWDIFDRKTVTGWSTGYAARAPDSLRSYFEPSSVPNGWFADLSRVCSRVLVSAGSDELFRDDIVEFFETHLQPTKADTRLEIQDGSVHDDPLYDCFFSASPSKVGALTPIIVDWFKAALEQR</sequence>
<dbReference type="PANTHER" id="PTHR48081">
    <property type="entry name" value="AB HYDROLASE SUPERFAMILY PROTEIN C4A8.06C"/>
    <property type="match status" value="1"/>
</dbReference>
<dbReference type="InterPro" id="IPR050300">
    <property type="entry name" value="GDXG_lipolytic_enzyme"/>
</dbReference>
<keyword evidence="4" id="KW-1185">Reference proteome</keyword>
<evidence type="ECO:0000259" key="2">
    <source>
        <dbReference type="Pfam" id="PF07859"/>
    </source>
</evidence>
<dbReference type="InParanoid" id="A8PBJ0"/>
<evidence type="ECO:0000256" key="1">
    <source>
        <dbReference type="ARBA" id="ARBA00022801"/>
    </source>
</evidence>
<dbReference type="VEuPathDB" id="FungiDB:CC1G_02658"/>
<dbReference type="EMBL" id="AACS02000004">
    <property type="protein sequence ID" value="EAU81642.2"/>
    <property type="molecule type" value="Genomic_DNA"/>
</dbReference>
<dbReference type="GeneID" id="6016827"/>
<accession>A8PBJ0</accession>
<dbReference type="OrthoDB" id="2152029at2759"/>
<keyword evidence="1 3" id="KW-0378">Hydrolase</keyword>
<dbReference type="eggNOG" id="ENOG502RDZA">
    <property type="taxonomic scope" value="Eukaryota"/>
</dbReference>
<dbReference type="HOGENOM" id="CLU_042179_2_1_1"/>
<protein>
    <submittedName>
        <fullName evidence="3">Alpha/beta hydrolase fold protein</fullName>
    </submittedName>
</protein>
<dbReference type="Gene3D" id="3.40.50.1820">
    <property type="entry name" value="alpha/beta hydrolase"/>
    <property type="match status" value="1"/>
</dbReference>
<dbReference type="InterPro" id="IPR029058">
    <property type="entry name" value="AB_hydrolase_fold"/>
</dbReference>
<reference evidence="3 4" key="1">
    <citation type="journal article" date="2010" name="Proc. Natl. Acad. Sci. U.S.A.">
        <title>Insights into evolution of multicellular fungi from the assembled chromosomes of the mushroom Coprinopsis cinerea (Coprinus cinereus).</title>
        <authorList>
            <person name="Stajich J.E."/>
            <person name="Wilke S.K."/>
            <person name="Ahren D."/>
            <person name="Au C.H."/>
            <person name="Birren B.W."/>
            <person name="Borodovsky M."/>
            <person name="Burns C."/>
            <person name="Canback B."/>
            <person name="Casselton L.A."/>
            <person name="Cheng C.K."/>
            <person name="Deng J."/>
            <person name="Dietrich F.S."/>
            <person name="Fargo D.C."/>
            <person name="Farman M.L."/>
            <person name="Gathman A.C."/>
            <person name="Goldberg J."/>
            <person name="Guigo R."/>
            <person name="Hoegger P.J."/>
            <person name="Hooker J.B."/>
            <person name="Huggins A."/>
            <person name="James T.Y."/>
            <person name="Kamada T."/>
            <person name="Kilaru S."/>
            <person name="Kodira C."/>
            <person name="Kues U."/>
            <person name="Kupfer D."/>
            <person name="Kwan H.S."/>
            <person name="Lomsadze A."/>
            <person name="Li W."/>
            <person name="Lilly W.W."/>
            <person name="Ma L.J."/>
            <person name="Mackey A.J."/>
            <person name="Manning G."/>
            <person name="Martin F."/>
            <person name="Muraguchi H."/>
            <person name="Natvig D.O."/>
            <person name="Palmerini H."/>
            <person name="Ramesh M.A."/>
            <person name="Rehmeyer C.J."/>
            <person name="Roe B.A."/>
            <person name="Shenoy N."/>
            <person name="Stanke M."/>
            <person name="Ter-Hovhannisyan V."/>
            <person name="Tunlid A."/>
            <person name="Velagapudi R."/>
            <person name="Vision T.J."/>
            <person name="Zeng Q."/>
            <person name="Zolan M.E."/>
            <person name="Pukkila P.J."/>
        </authorList>
    </citation>
    <scope>NUCLEOTIDE SEQUENCE [LARGE SCALE GENOMIC DNA]</scope>
    <source>
        <strain evidence="4">Okayama-7 / 130 / ATCC MYA-4618 / FGSC 9003</strain>
    </source>
</reference>
<dbReference type="InterPro" id="IPR013094">
    <property type="entry name" value="AB_hydrolase_3"/>
</dbReference>